<sequence>MKTLKREQQPHQHLPYMVNICRTLERPGDKNMNQEKKMELIPHETGQKQLYSFVHTLSNKASSGSSFPRSSRSFLPYKYSEASCFLLHLFFLHCFLRLFPLAASPMALYKAFLGTLFLALVMLNLVDALQEMNDLQTIDGIFASSPMPNTFASSPSPDTFASSPMPIDCDSECTRRCQLASRHKICMRACKSCCVICNCVPPGTSGNKEQCPCYDNLTTHGGRKKCP</sequence>
<comment type="caution">
    <text evidence="3">The sequence shown here is derived from an EMBL/GenBank/DDBJ whole genome shotgun (WGS) entry which is preliminary data.</text>
</comment>
<evidence type="ECO:0000256" key="1">
    <source>
        <dbReference type="ARBA" id="ARBA00010582"/>
    </source>
</evidence>
<keyword evidence="2" id="KW-0472">Membrane</keyword>
<organism evidence="3 4">
    <name type="scientific">Vanilla planifolia</name>
    <name type="common">Vanilla</name>
    <dbReference type="NCBI Taxonomy" id="51239"/>
    <lineage>
        <taxon>Eukaryota</taxon>
        <taxon>Viridiplantae</taxon>
        <taxon>Streptophyta</taxon>
        <taxon>Embryophyta</taxon>
        <taxon>Tracheophyta</taxon>
        <taxon>Spermatophyta</taxon>
        <taxon>Magnoliopsida</taxon>
        <taxon>Liliopsida</taxon>
        <taxon>Asparagales</taxon>
        <taxon>Orchidaceae</taxon>
        <taxon>Vanilloideae</taxon>
        <taxon>Vanilleae</taxon>
        <taxon>Vanilla</taxon>
    </lineage>
</organism>
<dbReference type="InterPro" id="IPR003854">
    <property type="entry name" value="GASA"/>
</dbReference>
<gene>
    <name evidence="3" type="ORF">HPP92_000456</name>
</gene>
<accession>A0A835RWG1</accession>
<evidence type="ECO:0000313" key="4">
    <source>
        <dbReference type="Proteomes" id="UP000636800"/>
    </source>
</evidence>
<protein>
    <submittedName>
        <fullName evidence="3">Uncharacterized protein</fullName>
    </submittedName>
</protein>
<dbReference type="EMBL" id="JADCNL010000001">
    <property type="protein sequence ID" value="KAG0495765.1"/>
    <property type="molecule type" value="Genomic_DNA"/>
</dbReference>
<proteinExistence type="inferred from homology"/>
<keyword evidence="4" id="KW-1185">Reference proteome</keyword>
<dbReference type="Proteomes" id="UP000636800">
    <property type="component" value="Chromosome 1"/>
</dbReference>
<evidence type="ECO:0000313" key="3">
    <source>
        <dbReference type="EMBL" id="KAG0495765.1"/>
    </source>
</evidence>
<keyword evidence="2" id="KW-1133">Transmembrane helix</keyword>
<feature type="transmembrane region" description="Helical" evidence="2">
    <location>
        <begin position="106"/>
        <end position="126"/>
    </location>
</feature>
<evidence type="ECO:0000256" key="2">
    <source>
        <dbReference type="SAM" id="Phobius"/>
    </source>
</evidence>
<dbReference type="PANTHER" id="PTHR23201">
    <property type="entry name" value="EXTENSIN, PROLINE-RICH PROTEIN"/>
    <property type="match status" value="1"/>
</dbReference>
<comment type="similarity">
    <text evidence="1">Belongs to the GASA family.</text>
</comment>
<dbReference type="Pfam" id="PF02704">
    <property type="entry name" value="GASA"/>
    <property type="match status" value="1"/>
</dbReference>
<keyword evidence="2" id="KW-0812">Transmembrane</keyword>
<dbReference type="AlphaFoldDB" id="A0A835RWG1"/>
<dbReference type="OrthoDB" id="10017101at2759"/>
<dbReference type="PANTHER" id="PTHR23201:SF12">
    <property type="entry name" value="OS05G0432200 PROTEIN"/>
    <property type="match status" value="1"/>
</dbReference>
<reference evidence="3 4" key="1">
    <citation type="journal article" date="2020" name="Nat. Food">
        <title>A phased Vanilla planifolia genome enables genetic improvement of flavour and production.</title>
        <authorList>
            <person name="Hasing T."/>
            <person name="Tang H."/>
            <person name="Brym M."/>
            <person name="Khazi F."/>
            <person name="Huang T."/>
            <person name="Chambers A.H."/>
        </authorList>
    </citation>
    <scope>NUCLEOTIDE SEQUENCE [LARGE SCALE GENOMIC DNA]</scope>
    <source>
        <tissue evidence="3">Leaf</tissue>
    </source>
</reference>
<feature type="transmembrane region" description="Helical" evidence="2">
    <location>
        <begin position="79"/>
        <end position="100"/>
    </location>
</feature>
<name>A0A835RWG1_VANPL</name>